<dbReference type="PANTHER" id="PTHR42685:SF22">
    <property type="entry name" value="CONDITIONED MEDIUM FACTOR RECEPTOR 1"/>
    <property type="match status" value="1"/>
</dbReference>
<dbReference type="Pfam" id="PF13450">
    <property type="entry name" value="NAD_binding_8"/>
    <property type="match status" value="1"/>
</dbReference>
<protein>
    <submittedName>
        <fullName evidence="1">Dehydrogenase (Flavoprotein)</fullName>
    </submittedName>
</protein>
<dbReference type="SUPFAM" id="SSF51905">
    <property type="entry name" value="FAD/NAD(P)-binding domain"/>
    <property type="match status" value="1"/>
</dbReference>
<dbReference type="Proteomes" id="UP000183997">
    <property type="component" value="Unassembled WGS sequence"/>
</dbReference>
<evidence type="ECO:0000313" key="1">
    <source>
        <dbReference type="EMBL" id="SHK46220.1"/>
    </source>
</evidence>
<dbReference type="STRING" id="1121421.SAMN02745123_01922"/>
<dbReference type="InterPro" id="IPR036188">
    <property type="entry name" value="FAD/NAD-bd_sf"/>
</dbReference>
<dbReference type="PANTHER" id="PTHR42685">
    <property type="entry name" value="GERANYLGERANYL DIPHOSPHATE REDUCTASE"/>
    <property type="match status" value="1"/>
</dbReference>
<dbReference type="InterPro" id="IPR050407">
    <property type="entry name" value="Geranylgeranyl_reductase"/>
</dbReference>
<dbReference type="PRINTS" id="PR00420">
    <property type="entry name" value="RNGMNOXGNASE"/>
</dbReference>
<dbReference type="OrthoDB" id="25353at2"/>
<dbReference type="PROSITE" id="PS51257">
    <property type="entry name" value="PROKAR_LIPOPROTEIN"/>
    <property type="match status" value="1"/>
</dbReference>
<evidence type="ECO:0000313" key="2">
    <source>
        <dbReference type="Proteomes" id="UP000183997"/>
    </source>
</evidence>
<reference evidence="2" key="1">
    <citation type="submission" date="2016-11" db="EMBL/GenBank/DDBJ databases">
        <authorList>
            <person name="Varghese N."/>
            <person name="Submissions S."/>
        </authorList>
    </citation>
    <scope>NUCLEOTIDE SEQUENCE [LARGE SCALE GENOMIC DNA]</scope>
    <source>
        <strain evidence="2">DSM 10349</strain>
    </source>
</reference>
<name>A0A1M6SNK6_9FIRM</name>
<sequence>MKVAIVGAGVAGLSCALELEKQGIRPVIFEQKSRIGSPFPCSPVLLNFLLRPVKNQIQSLKKQYGIELKPISEITMLRVQGPNAEYTVTGNLGHSVYRGEEESSIECQLAAGLKTPIYFEQHVNIESLLKKFDYLVVADGTKEYAKSLGIWQSKLKTWIRGATILGRFNPEEIRYWFNTCYTKSGFAYMVPLGTERASLQLMVPYITQEELSKYWSMFIQGKKINPEIVLHWDIDYEMGLAFPHRVGNTFLIGNSGGFVTSFFGQGVYFSVASGVEAARAIALGSNFEKNMSLFYNILERQARIRQLWDRLDNKDLDRIITLLGSAPVKYPLFHTNLDILQAIDPLMQYLVTKISRDEQQMH</sequence>
<gene>
    <name evidence="1" type="ORF">SAMN02745123_01922</name>
</gene>
<proteinExistence type="predicted"/>
<organism evidence="1 2">
    <name type="scientific">Desulforamulus aeronauticus DSM 10349</name>
    <dbReference type="NCBI Taxonomy" id="1121421"/>
    <lineage>
        <taxon>Bacteria</taxon>
        <taxon>Bacillati</taxon>
        <taxon>Bacillota</taxon>
        <taxon>Clostridia</taxon>
        <taxon>Eubacteriales</taxon>
        <taxon>Peptococcaceae</taxon>
        <taxon>Desulforamulus</taxon>
    </lineage>
</organism>
<dbReference type="Gene3D" id="3.50.50.60">
    <property type="entry name" value="FAD/NAD(P)-binding domain"/>
    <property type="match status" value="2"/>
</dbReference>
<dbReference type="EMBL" id="FRAR01000014">
    <property type="protein sequence ID" value="SHK46220.1"/>
    <property type="molecule type" value="Genomic_DNA"/>
</dbReference>
<dbReference type="AlphaFoldDB" id="A0A1M6SNK6"/>
<accession>A0A1M6SNK6</accession>
<keyword evidence="2" id="KW-1185">Reference proteome</keyword>
<dbReference type="RefSeq" id="WP_072913586.1">
    <property type="nucleotide sequence ID" value="NZ_FRAR01000014.1"/>
</dbReference>